<accession>A0A6J0JX09</accession>
<evidence type="ECO:0000256" key="4">
    <source>
        <dbReference type="ARBA" id="ARBA00022723"/>
    </source>
</evidence>
<dbReference type="SUPFAM" id="SSF49562">
    <property type="entry name" value="C2 domain (Calcium/lipid-binding domain, CaLB)"/>
    <property type="match status" value="4"/>
</dbReference>
<dbReference type="PANTHER" id="PTHR31425">
    <property type="entry name" value="PHOSPHORIBOSYLANTHRANILATE TRANSFERASE ISOFORM 1"/>
    <property type="match status" value="1"/>
</dbReference>
<protein>
    <submittedName>
        <fullName evidence="12">Multiple C2 domain and transmembrane region protein 14</fullName>
    </submittedName>
</protein>
<evidence type="ECO:0000313" key="11">
    <source>
        <dbReference type="Proteomes" id="UP000504610"/>
    </source>
</evidence>
<gene>
    <name evidence="12" type="primary">LOC108805865</name>
</gene>
<dbReference type="FunFam" id="2.60.40.150:FF:000090">
    <property type="entry name" value="C2 domain-containing protein"/>
    <property type="match status" value="1"/>
</dbReference>
<reference evidence="12" key="2">
    <citation type="submission" date="2025-08" db="UniProtKB">
        <authorList>
            <consortium name="RefSeq"/>
        </authorList>
    </citation>
    <scope>IDENTIFICATION</scope>
    <source>
        <tissue evidence="12">Leaf</tissue>
    </source>
</reference>
<dbReference type="InterPro" id="IPR047257">
    <property type="entry name" value="C2B_MCTP_PRT_plant"/>
</dbReference>
<feature type="transmembrane region" description="Helical" evidence="10">
    <location>
        <begin position="969"/>
        <end position="999"/>
    </location>
</feature>
<dbReference type="InterPro" id="IPR035892">
    <property type="entry name" value="C2_domain_sf"/>
</dbReference>
<evidence type="ECO:0000256" key="2">
    <source>
        <dbReference type="ARBA" id="ARBA00007923"/>
    </source>
</evidence>
<feature type="region of interest" description="Disordered" evidence="9">
    <location>
        <begin position="143"/>
        <end position="259"/>
    </location>
</feature>
<dbReference type="OrthoDB" id="67700at2759"/>
<dbReference type="FunFam" id="2.60.40.150:FF:000304">
    <property type="entry name" value="C2 domain-containing protein"/>
    <property type="match status" value="1"/>
</dbReference>
<dbReference type="GeneID" id="108805865"/>
<dbReference type="PANTHER" id="PTHR31425:SF43">
    <property type="entry name" value="MULTIPLE C2 DOMAIN AND TRANSMEMBRANE REGION PROTEIN 14"/>
    <property type="match status" value="1"/>
</dbReference>
<dbReference type="InterPro" id="IPR000008">
    <property type="entry name" value="C2_dom"/>
</dbReference>
<dbReference type="SMART" id="SM00239">
    <property type="entry name" value="C2"/>
    <property type="match status" value="4"/>
</dbReference>
<dbReference type="InterPro" id="IPR047259">
    <property type="entry name" value="QUIRKY-like"/>
</dbReference>
<dbReference type="AlphaFoldDB" id="A0A6J0JX09"/>
<comment type="similarity">
    <text evidence="2">Belongs to the MCTP family.</text>
</comment>
<evidence type="ECO:0000256" key="10">
    <source>
        <dbReference type="SAM" id="Phobius"/>
    </source>
</evidence>
<sequence>MTDTVLRKLIVEICNARNLMPKDGQGTASAYAIVDFDGQRRRTKTKFRDLNPQWDEKLEFFVHDVATMGEEILEINLCNDKKTGKRSTFLGKVKIAGNAFAAAGSETLVYYPLEKRSVFSQIKGEIGLKAYYVDESIPAPAVAAPEAAEEKPAADGQAAPDAPAAEAKAGEKEKTEEGKKETEAAKTEEKPKEEAKPEEKPKEEAKPEEKKPDAAAPPAKDANKKPPEAAAAAAPPPTALPQKTETVKQKEIEIKPENLNRQDLIGADLELPSLTRDQNRGGGYDLVDRMPFLYIRVAKAKRANNDGSSPIYAKLVIGTTGVKTRCQTGKDWDQVFAFEKESLNSSSLEVSVWSEEKVEKEDKTVTTTESCLGTVSFDLQEVPKRVPPDSPLAPQWYTLESEKSPGNDVMLAVWLGTQADEAFQEAWQSDSGGLIPETRSKVYLSPKLWYLRLTVIQTQDLQLASGPEPKAKNPTTELYVKAQLGPQVFKTARTSIGPSASSSGSGNPTWNEDLVFVASEPFEPFLIVTVEDVTNGQSIGQTKIHMGSIERRNDDRTEPKSRWFNLAGDENKPYSGRIHVKVCLEGGYHVLDEAAHVTSDVRPSAKQLAKPPIGLLEVGVRGATNLLPVKTRDGTRGTTDAYVVAKYGPKWVRTRTILDRFNPRWNEQYTWDVYDPCTVLTIGVFDNGRYKRDEAGKQGRDLRVGKIRIRLSTLDMNRIYLNSYTLTVVLPSGAKKMGEIEIAVRFSCPSWLSIIQAYVTPMLPRMHYVRPLGPAQQDILRHTAMRIVTARLARSEPPLGQEVVQYMLDTDNHVWSMRRSKANWFRVITFLSRAATIARWVHGIRTWVHPPTTVLVHLLLVAIVLCPHLVLPTVFMYAFLILALRFRCRGRFKVNSVDTRLSCVDSVAPDELDEEFDGFPATRPPEVVRIRYDRLRALAGRAQTLLGDVAAQGERVEALFNWKDPRATCIFVVFCLFASFLFYIVPFKIFLLGFGFYYIRHPRFRDDMPSVPANFFRRLPSMSDQIL</sequence>
<dbReference type="Pfam" id="PF08372">
    <property type="entry name" value="PRT_C"/>
    <property type="match status" value="1"/>
</dbReference>
<dbReference type="InterPro" id="IPR047255">
    <property type="entry name" value="C2D_MCTP_PRT_plant"/>
</dbReference>
<keyword evidence="7 10" id="KW-1133">Transmembrane helix</keyword>
<keyword evidence="4" id="KW-0479">Metal-binding</keyword>
<evidence type="ECO:0000313" key="12">
    <source>
        <dbReference type="RefSeq" id="XP_018433340.1"/>
    </source>
</evidence>
<keyword evidence="3 10" id="KW-0812">Transmembrane</keyword>
<name>A0A6J0JX09_RAPSA</name>
<evidence type="ECO:0000256" key="9">
    <source>
        <dbReference type="SAM" id="MobiDB-lite"/>
    </source>
</evidence>
<dbReference type="InterPro" id="IPR013583">
    <property type="entry name" value="MCTP_C"/>
</dbReference>
<dbReference type="CDD" id="cd08378">
    <property type="entry name" value="C2B_MCTP_PRT_plant"/>
    <property type="match status" value="1"/>
</dbReference>
<keyword evidence="11" id="KW-1185">Reference proteome</keyword>
<keyword evidence="6" id="KW-0106">Calcium</keyword>
<feature type="compositionally biased region" description="Low complexity" evidence="9">
    <location>
        <begin position="154"/>
        <end position="167"/>
    </location>
</feature>
<evidence type="ECO:0000256" key="1">
    <source>
        <dbReference type="ARBA" id="ARBA00004141"/>
    </source>
</evidence>
<evidence type="ECO:0000256" key="3">
    <source>
        <dbReference type="ARBA" id="ARBA00022692"/>
    </source>
</evidence>
<dbReference type="KEGG" id="rsz:108805865"/>
<organism evidence="11 12">
    <name type="scientific">Raphanus sativus</name>
    <name type="common">Radish</name>
    <name type="synonym">Raphanus raphanistrum var. sativus</name>
    <dbReference type="NCBI Taxonomy" id="3726"/>
    <lineage>
        <taxon>Eukaryota</taxon>
        <taxon>Viridiplantae</taxon>
        <taxon>Streptophyta</taxon>
        <taxon>Embryophyta</taxon>
        <taxon>Tracheophyta</taxon>
        <taxon>Spermatophyta</taxon>
        <taxon>Magnoliopsida</taxon>
        <taxon>eudicotyledons</taxon>
        <taxon>Gunneridae</taxon>
        <taxon>Pentapetalae</taxon>
        <taxon>rosids</taxon>
        <taxon>malvids</taxon>
        <taxon>Brassicales</taxon>
        <taxon>Brassicaceae</taxon>
        <taxon>Brassiceae</taxon>
        <taxon>Raphanus</taxon>
    </lineage>
</organism>
<feature type="transmembrane region" description="Helical" evidence="10">
    <location>
        <begin position="854"/>
        <end position="884"/>
    </location>
</feature>
<comment type="subcellular location">
    <subcellularLocation>
        <location evidence="1">Membrane</location>
        <topology evidence="1">Multi-pass membrane protein</topology>
    </subcellularLocation>
</comment>
<dbReference type="PROSITE" id="PS50004">
    <property type="entry name" value="C2"/>
    <property type="match status" value="4"/>
</dbReference>
<evidence type="ECO:0000256" key="5">
    <source>
        <dbReference type="ARBA" id="ARBA00022737"/>
    </source>
</evidence>
<feature type="compositionally biased region" description="Basic and acidic residues" evidence="9">
    <location>
        <begin position="168"/>
        <end position="213"/>
    </location>
</feature>
<evidence type="ECO:0000256" key="7">
    <source>
        <dbReference type="ARBA" id="ARBA00022989"/>
    </source>
</evidence>
<proteinExistence type="inferred from homology"/>
<dbReference type="Pfam" id="PF00168">
    <property type="entry name" value="C2"/>
    <property type="match status" value="4"/>
</dbReference>
<reference evidence="11" key="1">
    <citation type="journal article" date="2019" name="Database">
        <title>The radish genome database (RadishGD): an integrated information resource for radish genomics.</title>
        <authorList>
            <person name="Yu H.J."/>
            <person name="Baek S."/>
            <person name="Lee Y.J."/>
            <person name="Cho A."/>
            <person name="Mun J.H."/>
        </authorList>
    </citation>
    <scope>NUCLEOTIDE SEQUENCE [LARGE SCALE GENOMIC DNA]</scope>
    <source>
        <strain evidence="11">cv. WK10039</strain>
    </source>
</reference>
<dbReference type="Gene3D" id="2.60.40.150">
    <property type="entry name" value="C2 domain"/>
    <property type="match status" value="4"/>
</dbReference>
<dbReference type="InterPro" id="IPR047258">
    <property type="entry name" value="C2C_MCTP_PRT_plant"/>
</dbReference>
<dbReference type="GO" id="GO:0016020">
    <property type="term" value="C:membrane"/>
    <property type="evidence" value="ECO:0007669"/>
    <property type="project" value="UniProtKB-SubCell"/>
</dbReference>
<dbReference type="GO" id="GO:0046872">
    <property type="term" value="F:metal ion binding"/>
    <property type="evidence" value="ECO:0007669"/>
    <property type="project" value="UniProtKB-KW"/>
</dbReference>
<dbReference type="RefSeq" id="XP_018433340.1">
    <property type="nucleotide sequence ID" value="XM_018577838.2"/>
</dbReference>
<feature type="compositionally biased region" description="Basic and acidic residues" evidence="9">
    <location>
        <begin position="245"/>
        <end position="259"/>
    </location>
</feature>
<evidence type="ECO:0000256" key="8">
    <source>
        <dbReference type="ARBA" id="ARBA00023136"/>
    </source>
</evidence>
<keyword evidence="8 10" id="KW-0472">Membrane</keyword>
<evidence type="ECO:0000256" key="6">
    <source>
        <dbReference type="ARBA" id="ARBA00022837"/>
    </source>
</evidence>
<dbReference type="CDD" id="cd04019">
    <property type="entry name" value="C2C_MCTP_PRT_plant"/>
    <property type="match status" value="1"/>
</dbReference>
<dbReference type="CDD" id="cd08379">
    <property type="entry name" value="C2D_MCTP_PRT_plant"/>
    <property type="match status" value="1"/>
</dbReference>
<dbReference type="Proteomes" id="UP000504610">
    <property type="component" value="Chromosome 6"/>
</dbReference>
<keyword evidence="5" id="KW-0677">Repeat</keyword>